<dbReference type="InterPro" id="IPR045298">
    <property type="entry name" value="Complex1_LYR_LYRM7"/>
</dbReference>
<comment type="similarity">
    <text evidence="2">Belongs to the complex I LYR family.</text>
</comment>
<organism evidence="10 11">
    <name type="scientific">Frankliniella fusca</name>
    <dbReference type="NCBI Taxonomy" id="407009"/>
    <lineage>
        <taxon>Eukaryota</taxon>
        <taxon>Metazoa</taxon>
        <taxon>Ecdysozoa</taxon>
        <taxon>Arthropoda</taxon>
        <taxon>Hexapoda</taxon>
        <taxon>Insecta</taxon>
        <taxon>Pterygota</taxon>
        <taxon>Neoptera</taxon>
        <taxon>Paraneoptera</taxon>
        <taxon>Thysanoptera</taxon>
        <taxon>Terebrantia</taxon>
        <taxon>Thripoidea</taxon>
        <taxon>Thripidae</taxon>
        <taxon>Frankliniella</taxon>
    </lineage>
</organism>
<comment type="function">
    <text evidence="5">Assembly factor required for Rieske Fe-S protein UQCRFS1 incorporation into the cytochrome b-c1 (CIII) complex. Functions as a chaperone, binding to this subunit within the mitochondrial matrix and stabilizing it prior to its translocation and insertion into the late CIII dimeric intermediate within the mitochondrial inner membrane.</text>
</comment>
<dbReference type="PANTHER" id="PTHR46749:SF1">
    <property type="entry name" value="COMPLEX III ASSEMBLY FACTOR LYRM7"/>
    <property type="match status" value="1"/>
</dbReference>
<comment type="subcellular location">
    <subcellularLocation>
        <location evidence="1">Mitochondrion matrix</location>
    </subcellularLocation>
</comment>
<dbReference type="AlphaFoldDB" id="A0AAE1H364"/>
<comment type="subunit">
    <text evidence="6">Interacts with UQCRFS1.</text>
</comment>
<name>A0AAE1H364_9NEOP</name>
<evidence type="ECO:0000313" key="11">
    <source>
        <dbReference type="Proteomes" id="UP001219518"/>
    </source>
</evidence>
<evidence type="ECO:0000256" key="3">
    <source>
        <dbReference type="ARBA" id="ARBA00023128"/>
    </source>
</evidence>
<protein>
    <recommendedName>
        <fullName evidence="7">Complex III assembly factor LYRM7</fullName>
    </recommendedName>
    <alternativeName>
        <fullName evidence="8">LYR motif-containing protein 7</fullName>
    </alternativeName>
</protein>
<dbReference type="InterPro" id="IPR050435">
    <property type="entry name" value="MZM1/LYRM7"/>
</dbReference>
<keyword evidence="3" id="KW-0496">Mitochondrion</keyword>
<evidence type="ECO:0000256" key="1">
    <source>
        <dbReference type="ARBA" id="ARBA00004305"/>
    </source>
</evidence>
<accession>A0AAE1H364</accession>
<dbReference type="CDD" id="cd20267">
    <property type="entry name" value="Complex1_LYR_LYRM7"/>
    <property type="match status" value="1"/>
</dbReference>
<dbReference type="Pfam" id="PF05347">
    <property type="entry name" value="Complex1_LYR"/>
    <property type="match status" value="1"/>
</dbReference>
<reference evidence="10" key="2">
    <citation type="journal article" date="2023" name="BMC Genomics">
        <title>Pest status, molecular evolution, and epigenetic factors derived from the genome assembly of Frankliniella fusca, a thysanopteran phytovirus vector.</title>
        <authorList>
            <person name="Catto M.A."/>
            <person name="Labadie P.E."/>
            <person name="Jacobson A.L."/>
            <person name="Kennedy G.G."/>
            <person name="Srinivasan R."/>
            <person name="Hunt B.G."/>
        </authorList>
    </citation>
    <scope>NUCLEOTIDE SEQUENCE</scope>
    <source>
        <strain evidence="10">PL_HMW_Pooled</strain>
    </source>
</reference>
<dbReference type="PANTHER" id="PTHR46749">
    <property type="entry name" value="COMPLEX III ASSEMBLY FACTOR LYRM7"/>
    <property type="match status" value="1"/>
</dbReference>
<reference evidence="10" key="1">
    <citation type="submission" date="2021-07" db="EMBL/GenBank/DDBJ databases">
        <authorList>
            <person name="Catto M.A."/>
            <person name="Jacobson A."/>
            <person name="Kennedy G."/>
            <person name="Labadie P."/>
            <person name="Hunt B.G."/>
            <person name="Srinivasan R."/>
        </authorList>
    </citation>
    <scope>NUCLEOTIDE SEQUENCE</scope>
    <source>
        <strain evidence="10">PL_HMW_Pooled</strain>
        <tissue evidence="10">Head</tissue>
    </source>
</reference>
<feature type="domain" description="Complex 1 LYR protein" evidence="9">
    <location>
        <begin position="8"/>
        <end position="62"/>
    </location>
</feature>
<sequence length="127" mass="14493">MASKVLRKEVLAAFRKLHKTRQKVFRDDIHALTAAREKINEEFRKNMAVSDEAAIKELVDFAKAVEYEMRTTIIQTVEVAPGRFAARIREDTAMLDNVEFDIGKIPDEMPKGKRVSVCCQDPSPKKD</sequence>
<evidence type="ECO:0000256" key="2">
    <source>
        <dbReference type="ARBA" id="ARBA00009508"/>
    </source>
</evidence>
<dbReference type="EMBL" id="JAHWGI010000321">
    <property type="protein sequence ID" value="KAK3913411.1"/>
    <property type="molecule type" value="Genomic_DNA"/>
</dbReference>
<evidence type="ECO:0000256" key="4">
    <source>
        <dbReference type="ARBA" id="ARBA00023186"/>
    </source>
</evidence>
<proteinExistence type="inferred from homology"/>
<evidence type="ECO:0000256" key="5">
    <source>
        <dbReference type="ARBA" id="ARBA00025430"/>
    </source>
</evidence>
<evidence type="ECO:0000256" key="6">
    <source>
        <dbReference type="ARBA" id="ARBA00025809"/>
    </source>
</evidence>
<dbReference type="Proteomes" id="UP001219518">
    <property type="component" value="Unassembled WGS sequence"/>
</dbReference>
<dbReference type="InterPro" id="IPR008011">
    <property type="entry name" value="Complex1_LYR_dom"/>
</dbReference>
<evidence type="ECO:0000256" key="7">
    <source>
        <dbReference type="ARBA" id="ARBA00026165"/>
    </source>
</evidence>
<evidence type="ECO:0000256" key="8">
    <source>
        <dbReference type="ARBA" id="ARBA00031830"/>
    </source>
</evidence>
<gene>
    <name evidence="10" type="ORF">KUF71_022879</name>
</gene>
<evidence type="ECO:0000313" key="10">
    <source>
        <dbReference type="EMBL" id="KAK3913411.1"/>
    </source>
</evidence>
<keyword evidence="4" id="KW-0143">Chaperone</keyword>
<dbReference type="GO" id="GO:0034551">
    <property type="term" value="P:mitochondrial respiratory chain complex III assembly"/>
    <property type="evidence" value="ECO:0007669"/>
    <property type="project" value="InterPro"/>
</dbReference>
<evidence type="ECO:0000259" key="9">
    <source>
        <dbReference type="Pfam" id="PF05347"/>
    </source>
</evidence>
<dbReference type="GO" id="GO:0005759">
    <property type="term" value="C:mitochondrial matrix"/>
    <property type="evidence" value="ECO:0007669"/>
    <property type="project" value="UniProtKB-SubCell"/>
</dbReference>
<comment type="caution">
    <text evidence="10">The sequence shown here is derived from an EMBL/GenBank/DDBJ whole genome shotgun (WGS) entry which is preliminary data.</text>
</comment>
<keyword evidence="11" id="KW-1185">Reference proteome</keyword>
<dbReference type="GO" id="GO:0044183">
    <property type="term" value="F:protein folding chaperone"/>
    <property type="evidence" value="ECO:0007669"/>
    <property type="project" value="TreeGrafter"/>
</dbReference>